<dbReference type="Gene3D" id="3.90.810.10">
    <property type="entry name" value="CRIB domain"/>
    <property type="match status" value="1"/>
</dbReference>
<dbReference type="GO" id="GO:0007165">
    <property type="term" value="P:signal transduction"/>
    <property type="evidence" value="ECO:0007669"/>
    <property type="project" value="InterPro"/>
</dbReference>
<dbReference type="PANTHER" id="PTHR23177">
    <property type="entry name" value="MKIAA1688 PROTEIN"/>
    <property type="match status" value="1"/>
</dbReference>
<dbReference type="FunFam" id="1.10.555.10:FF:000046">
    <property type="entry name" value="Rho GTPase-activating protein 5"/>
    <property type="match status" value="1"/>
</dbReference>
<keyword evidence="1" id="KW-0343">GTPase activation</keyword>
<dbReference type="PROSITE" id="PS50108">
    <property type="entry name" value="CRIB"/>
    <property type="match status" value="1"/>
</dbReference>
<feature type="domain" description="Rho-GAP" evidence="4">
    <location>
        <begin position="118"/>
        <end position="298"/>
    </location>
</feature>
<evidence type="ECO:0000259" key="4">
    <source>
        <dbReference type="PROSITE" id="PS50238"/>
    </source>
</evidence>
<evidence type="ECO:0000256" key="2">
    <source>
        <dbReference type="SAM" id="MobiDB-lite"/>
    </source>
</evidence>
<dbReference type="Pfam" id="PF00620">
    <property type="entry name" value="RhoGAP"/>
    <property type="match status" value="1"/>
</dbReference>
<dbReference type="AlphaFoldDB" id="A0A6A1URY8"/>
<sequence length="486" mass="52874">MTGLVMVTKGAGCGGGGSKGGKGAKNSEEEQNQLSVVALLLAALRKSMVSCRVDRGEDVMSTVPNMEIGWPTNVQHIAHVTFDRFNGFLGLPVEFEVEIPGRVPSAKVSESSASVFGVSAESMQCSYDANGNSVPTILLLMQERLYSQEGLKAEGIFRINPENSQEERVRDQLNRGIVPDNIDVHCLAGLIKAWFRELPEGVLDGLSPEQVLQCNSEEESVELVKQLKPTEAALLNWAVDLMADVVEEEECNKMNARNIAMVFAPNMTQMSDPLTALMHAVQVMNLLKTLIMRTLREREESATGEYSPMSSRSSNRQGDEYFDSQQEMDTSCELRGPTSDNDDNTPYNHSSEDEEEVEALSEIEECFLRQLDGNNTICLRQLDGNNTTTNSCSEQPANDLQLENESPASCLGFNVESSISGVSFAESKNGKSSLSSSDVEDGGASSIAVGSEFDKESPSIGCPSNNDVEMIDKFESISPTPLFASK</sequence>
<organism evidence="5 6">
    <name type="scientific">Morella rubra</name>
    <name type="common">Chinese bayberry</name>
    <dbReference type="NCBI Taxonomy" id="262757"/>
    <lineage>
        <taxon>Eukaryota</taxon>
        <taxon>Viridiplantae</taxon>
        <taxon>Streptophyta</taxon>
        <taxon>Embryophyta</taxon>
        <taxon>Tracheophyta</taxon>
        <taxon>Spermatophyta</taxon>
        <taxon>Magnoliopsida</taxon>
        <taxon>eudicotyledons</taxon>
        <taxon>Gunneridae</taxon>
        <taxon>Pentapetalae</taxon>
        <taxon>rosids</taxon>
        <taxon>fabids</taxon>
        <taxon>Fagales</taxon>
        <taxon>Myricaceae</taxon>
        <taxon>Morella</taxon>
    </lineage>
</organism>
<accession>A0A6A1URY8</accession>
<feature type="region of interest" description="Disordered" evidence="2">
    <location>
        <begin position="298"/>
        <end position="357"/>
    </location>
</feature>
<dbReference type="InterPro" id="IPR000198">
    <property type="entry name" value="RhoGAP_dom"/>
</dbReference>
<name>A0A6A1URY8_9ROSI</name>
<dbReference type="SMART" id="SM00285">
    <property type="entry name" value="PBD"/>
    <property type="match status" value="1"/>
</dbReference>
<dbReference type="PROSITE" id="PS50238">
    <property type="entry name" value="RHOGAP"/>
    <property type="match status" value="1"/>
</dbReference>
<dbReference type="GO" id="GO:0005096">
    <property type="term" value="F:GTPase activator activity"/>
    <property type="evidence" value="ECO:0007669"/>
    <property type="project" value="UniProtKB-KW"/>
</dbReference>
<dbReference type="SUPFAM" id="SSF48350">
    <property type="entry name" value="GTPase activation domain, GAP"/>
    <property type="match status" value="1"/>
</dbReference>
<evidence type="ECO:0000256" key="1">
    <source>
        <dbReference type="ARBA" id="ARBA00022468"/>
    </source>
</evidence>
<dbReference type="InterPro" id="IPR000095">
    <property type="entry name" value="CRIB_dom"/>
</dbReference>
<dbReference type="PANTHER" id="PTHR23177:SF35">
    <property type="entry name" value="RHO GTPASE-ACTIVATING PROTEIN GACA"/>
    <property type="match status" value="1"/>
</dbReference>
<evidence type="ECO:0000313" key="5">
    <source>
        <dbReference type="EMBL" id="KAB1203033.1"/>
    </source>
</evidence>
<dbReference type="Proteomes" id="UP000516437">
    <property type="component" value="Chromosome 8"/>
</dbReference>
<proteinExistence type="predicted"/>
<feature type="domain" description="CRIB" evidence="3">
    <location>
        <begin position="68"/>
        <end position="81"/>
    </location>
</feature>
<dbReference type="Gene3D" id="1.10.555.10">
    <property type="entry name" value="Rho GTPase activation protein"/>
    <property type="match status" value="1"/>
</dbReference>
<dbReference type="CDD" id="cd00132">
    <property type="entry name" value="CRIB"/>
    <property type="match status" value="1"/>
</dbReference>
<evidence type="ECO:0000313" key="6">
    <source>
        <dbReference type="Proteomes" id="UP000516437"/>
    </source>
</evidence>
<dbReference type="InterPro" id="IPR008936">
    <property type="entry name" value="Rho_GTPase_activation_prot"/>
</dbReference>
<gene>
    <name evidence="5" type="ORF">CJ030_MR8G004018</name>
</gene>
<evidence type="ECO:0000259" key="3">
    <source>
        <dbReference type="PROSITE" id="PS50108"/>
    </source>
</evidence>
<dbReference type="InterPro" id="IPR044785">
    <property type="entry name" value="RopGAP1-5"/>
</dbReference>
<dbReference type="CDD" id="cd00159">
    <property type="entry name" value="RhoGAP"/>
    <property type="match status" value="1"/>
</dbReference>
<keyword evidence="6" id="KW-1185">Reference proteome</keyword>
<dbReference type="SMART" id="SM00324">
    <property type="entry name" value="RhoGAP"/>
    <property type="match status" value="1"/>
</dbReference>
<dbReference type="OrthoDB" id="185175at2759"/>
<dbReference type="EMBL" id="RXIC02000026">
    <property type="protein sequence ID" value="KAB1203033.1"/>
    <property type="molecule type" value="Genomic_DNA"/>
</dbReference>
<protein>
    <submittedName>
        <fullName evidence="5">Rho GTPase-activating protein 2</fullName>
    </submittedName>
</protein>
<reference evidence="5 6" key="1">
    <citation type="journal article" date="2019" name="Plant Biotechnol. J.">
        <title>The red bayberry genome and genetic basis of sex determination.</title>
        <authorList>
            <person name="Jia H.M."/>
            <person name="Jia H.J."/>
            <person name="Cai Q.L."/>
            <person name="Wang Y."/>
            <person name="Zhao H.B."/>
            <person name="Yang W.F."/>
            <person name="Wang G.Y."/>
            <person name="Li Y.H."/>
            <person name="Zhan D.L."/>
            <person name="Shen Y.T."/>
            <person name="Niu Q.F."/>
            <person name="Chang L."/>
            <person name="Qiu J."/>
            <person name="Zhao L."/>
            <person name="Xie H.B."/>
            <person name="Fu W.Y."/>
            <person name="Jin J."/>
            <person name="Li X.W."/>
            <person name="Jiao Y."/>
            <person name="Zhou C.C."/>
            <person name="Tu T."/>
            <person name="Chai C.Y."/>
            <person name="Gao J.L."/>
            <person name="Fan L.J."/>
            <person name="van de Weg E."/>
            <person name="Wang J.Y."/>
            <person name="Gao Z.S."/>
        </authorList>
    </citation>
    <scope>NUCLEOTIDE SEQUENCE [LARGE SCALE GENOMIC DNA]</scope>
    <source>
        <tissue evidence="5">Leaves</tissue>
    </source>
</reference>
<dbReference type="Pfam" id="PF00786">
    <property type="entry name" value="PBD"/>
    <property type="match status" value="1"/>
</dbReference>
<dbReference type="InterPro" id="IPR036936">
    <property type="entry name" value="CRIB_dom_sf"/>
</dbReference>
<feature type="region of interest" description="Disordered" evidence="2">
    <location>
        <begin position="425"/>
        <end position="466"/>
    </location>
</feature>
<comment type="caution">
    <text evidence="5">The sequence shown here is derived from an EMBL/GenBank/DDBJ whole genome shotgun (WGS) entry which is preliminary data.</text>
</comment>